<dbReference type="PANTHER" id="PTHR40269">
    <property type="entry name" value="OUTER MEMBRANE PROTEIN-RELATED"/>
    <property type="match status" value="1"/>
</dbReference>
<evidence type="ECO:0000313" key="3">
    <source>
        <dbReference type="EMBL" id="TQV86415.1"/>
    </source>
</evidence>
<keyword evidence="2" id="KW-0732">Signal</keyword>
<dbReference type="OrthoDB" id="197257at2"/>
<dbReference type="EMBL" id="VIKS01000010">
    <property type="protein sequence ID" value="TQV86415.1"/>
    <property type="molecule type" value="Genomic_DNA"/>
</dbReference>
<keyword evidence="4" id="KW-1185">Reference proteome</keyword>
<gene>
    <name evidence="3" type="ORF">FLL46_15970</name>
</gene>
<protein>
    <submittedName>
        <fullName evidence="3">DUF3300 domain-containing protein</fullName>
    </submittedName>
</protein>
<evidence type="ECO:0000256" key="1">
    <source>
        <dbReference type="SAM" id="MobiDB-lite"/>
    </source>
</evidence>
<dbReference type="Pfam" id="PF11737">
    <property type="entry name" value="DUF3300"/>
    <property type="match status" value="1"/>
</dbReference>
<name>A0A545UAB3_9GAMM</name>
<reference evidence="3 4" key="1">
    <citation type="submission" date="2019-07" db="EMBL/GenBank/DDBJ databases">
        <title>Draft genome for Aliikangiella sp. M105.</title>
        <authorList>
            <person name="Wang G."/>
        </authorList>
    </citation>
    <scope>NUCLEOTIDE SEQUENCE [LARGE SCALE GENOMIC DNA]</scope>
    <source>
        <strain evidence="3 4">M105</strain>
    </source>
</reference>
<evidence type="ECO:0000313" key="4">
    <source>
        <dbReference type="Proteomes" id="UP000315439"/>
    </source>
</evidence>
<organism evidence="3 4">
    <name type="scientific">Aliikangiella coralliicola</name>
    <dbReference type="NCBI Taxonomy" id="2592383"/>
    <lineage>
        <taxon>Bacteria</taxon>
        <taxon>Pseudomonadati</taxon>
        <taxon>Pseudomonadota</taxon>
        <taxon>Gammaproteobacteria</taxon>
        <taxon>Oceanospirillales</taxon>
        <taxon>Pleioneaceae</taxon>
        <taxon>Aliikangiella</taxon>
    </lineage>
</organism>
<feature type="signal peptide" evidence="2">
    <location>
        <begin position="1"/>
        <end position="22"/>
    </location>
</feature>
<feature type="compositionally biased region" description="Basic residues" evidence="1">
    <location>
        <begin position="502"/>
        <end position="513"/>
    </location>
</feature>
<feature type="region of interest" description="Disordered" evidence="1">
    <location>
        <begin position="284"/>
        <end position="513"/>
    </location>
</feature>
<dbReference type="PANTHER" id="PTHR40269:SF1">
    <property type="entry name" value="OUTER MEMBRANE PROTEIN"/>
    <property type="match status" value="1"/>
</dbReference>
<feature type="chain" id="PRO_5021813777" evidence="2">
    <location>
        <begin position="23"/>
        <end position="513"/>
    </location>
</feature>
<feature type="compositionally biased region" description="Low complexity" evidence="1">
    <location>
        <begin position="390"/>
        <end position="431"/>
    </location>
</feature>
<feature type="compositionally biased region" description="Low complexity" evidence="1">
    <location>
        <begin position="462"/>
        <end position="493"/>
    </location>
</feature>
<comment type="caution">
    <text evidence="3">The sequence shown here is derived from an EMBL/GenBank/DDBJ whole genome shotgun (WGS) entry which is preliminary data.</text>
</comment>
<accession>A0A545UAB3</accession>
<dbReference type="RefSeq" id="WP_142932338.1">
    <property type="nucleotide sequence ID" value="NZ_ML660166.1"/>
</dbReference>
<dbReference type="AlphaFoldDB" id="A0A545UAB3"/>
<evidence type="ECO:0000256" key="2">
    <source>
        <dbReference type="SAM" id="SignalP"/>
    </source>
</evidence>
<dbReference type="InterPro" id="IPR021728">
    <property type="entry name" value="DUF3300"/>
</dbReference>
<feature type="compositionally biased region" description="Polar residues" evidence="1">
    <location>
        <begin position="345"/>
        <end position="361"/>
    </location>
</feature>
<sequence length="513" mass="60857">MKKLTIFFISLLISFSSTHIFAEENTQQIEFQEGELAQMLAPIALYPDSVLTHILIASTYPLEIIQANRWANKNKGMDPGDALKKVENKDWDPSVKALIPFPRILEKLSDDLEWTQKLGDAFLQDEKQVLEAIQALRWKADEAGNLDKMEKMEISREDDKIIIQPVEKEVVYVPYYDTRVVYGSWYWHRYPPVYWNWHWHNHHHYAHHGLYRWHPRVHISFNYFFSAFHWHNHHVVVLDHHHYHSRRYYHRRHIIRHNNARRWVHNPSHRRGVAYRTEHVRQRYHSNRPSVSQTRAIRRNEQTIVSTRNNGTRNRQSSVSTSRGDRLTATNSSRPRVTRQEQLRRQLNTNRTRQVQSSRNDTVNRRNSDSRANRTNRETLSNNRQRAHSQRSNVQRSNVQRSNSQRSNVQRSNVQRSNSQRSNVQRSNRSNSNRDKRANRVSSQRSPQPAIKHSQPSRNVYRSQPVARQSQARSQSASKSNYRASNNRSSAQPRRSESSRRSNSHRSSNRQGR</sequence>
<proteinExistence type="predicted"/>
<feature type="compositionally biased region" description="Polar residues" evidence="1">
    <location>
        <begin position="302"/>
        <end position="335"/>
    </location>
</feature>
<feature type="compositionally biased region" description="Basic and acidic residues" evidence="1">
    <location>
        <begin position="362"/>
        <end position="377"/>
    </location>
</feature>
<dbReference type="Proteomes" id="UP000315439">
    <property type="component" value="Unassembled WGS sequence"/>
</dbReference>